<dbReference type="InterPro" id="IPR009057">
    <property type="entry name" value="Homeodomain-like_sf"/>
</dbReference>
<dbReference type="Gene3D" id="3.40.50.10660">
    <property type="entry name" value="PrpR receptor domain-like"/>
    <property type="match status" value="1"/>
</dbReference>
<dbReference type="Pfam" id="PF02954">
    <property type="entry name" value="HTH_8"/>
    <property type="match status" value="1"/>
</dbReference>
<dbReference type="EMBL" id="CP039543">
    <property type="protein sequence ID" value="QJT11165.1"/>
    <property type="molecule type" value="Genomic_DNA"/>
</dbReference>
<dbReference type="InterPro" id="IPR013767">
    <property type="entry name" value="PAS_fold"/>
</dbReference>
<keyword evidence="1" id="KW-0547">Nucleotide-binding</keyword>
<dbReference type="RefSeq" id="WP_171268387.1">
    <property type="nucleotide sequence ID" value="NZ_CP039543.1"/>
</dbReference>
<keyword evidence="2" id="KW-0067">ATP-binding</keyword>
<dbReference type="NCBIfam" id="TIGR00229">
    <property type="entry name" value="sensory_box"/>
    <property type="match status" value="1"/>
</dbReference>
<dbReference type="SUPFAM" id="SSF46689">
    <property type="entry name" value="Homeodomain-like"/>
    <property type="match status" value="1"/>
</dbReference>
<dbReference type="SUPFAM" id="SSF55785">
    <property type="entry name" value="PYP-like sensor domain (PAS domain)"/>
    <property type="match status" value="1"/>
</dbReference>
<keyword evidence="3" id="KW-0805">Transcription regulation</keyword>
<dbReference type="PANTHER" id="PTHR32071:SF57">
    <property type="entry name" value="C4-DICARBOXYLATE TRANSPORT TRANSCRIPTIONAL REGULATORY PROTEIN DCTD"/>
    <property type="match status" value="1"/>
</dbReference>
<dbReference type="Pfam" id="PF00989">
    <property type="entry name" value="PAS"/>
    <property type="match status" value="1"/>
</dbReference>
<dbReference type="InterPro" id="IPR002197">
    <property type="entry name" value="HTH_Fis"/>
</dbReference>
<sequence length="645" mass="71860">MKKIVVIAPLQDIYDKALQIVRENGFTDVDVLLGSMGEGLLRARQCVQQDAAVIVSRGGTYRMIHDELDIPVVEIKVNAYDIIESLSPMTDKYDAVGVVGYSNVIEGFDILQKLLPLKIVKVVLNRTEDIPQAIQKYKRMGIQIFIGDANVKLVSEELGRTGIEISSQKDSVLMAIMEARRMLKVARAERRRAQRIISITDFVHDGIIAIDGDGVVVIFNRSAERIFGISKEKALGRSISEVVKTCKLPELLNDTRSQFAQVLDVGPNKVAINRAPVVIDGKTSGAIATFQDVTEMQDLEQKVRRTLAERGFSAKHTFDDIIHDGGVMQRCIDDALHYAQYDTPVLVVGESGTGKELFCQGLHNSSPRSRGPFVAINCAAIPASLMEAEFFGHVEGSFTGASRKGRAGIFEMAHRGTVLLDEIGEIPLELQARLLRALQEKQVMRLGGDKMIPVDVRIICATNKPLEQMVAEERFRRDLYFRINILTLRVPSLEERGPGTILKLAEHFLRQYSERFHKRPLAITPDVQSALLSRRFEGNVRELKGLMERSVILGSFKKVLADEPFPASHATPDRTDLLPLGAKNLAATGPLPDLKSFENSYIREVLRRTNGSVKQASLVLNISRSTLWRRLREDGMSQNETDVLK</sequence>
<proteinExistence type="predicted"/>
<gene>
    <name evidence="7" type="ORF">E8L03_20615</name>
</gene>
<dbReference type="Gene3D" id="1.10.10.60">
    <property type="entry name" value="Homeodomain-like"/>
    <property type="match status" value="1"/>
</dbReference>
<dbReference type="InterPro" id="IPR025662">
    <property type="entry name" value="Sigma_54_int_dom_ATP-bd_1"/>
</dbReference>
<accession>A0ABX6NNG9</accession>
<dbReference type="Gene3D" id="3.30.450.20">
    <property type="entry name" value="PAS domain"/>
    <property type="match status" value="1"/>
</dbReference>
<evidence type="ECO:0000313" key="7">
    <source>
        <dbReference type="EMBL" id="QJT11165.1"/>
    </source>
</evidence>
<name>A0ABX6NNG9_9BACT</name>
<dbReference type="PROSITE" id="PS50045">
    <property type="entry name" value="SIGMA54_INTERACT_4"/>
    <property type="match status" value="1"/>
</dbReference>
<evidence type="ECO:0000256" key="2">
    <source>
        <dbReference type="ARBA" id="ARBA00022840"/>
    </source>
</evidence>
<evidence type="ECO:0000259" key="5">
    <source>
        <dbReference type="PROSITE" id="PS50045"/>
    </source>
</evidence>
<dbReference type="InterPro" id="IPR027417">
    <property type="entry name" value="P-loop_NTPase"/>
</dbReference>
<evidence type="ECO:0000313" key="8">
    <source>
        <dbReference type="Proteomes" id="UP000503251"/>
    </source>
</evidence>
<dbReference type="CDD" id="cd00130">
    <property type="entry name" value="PAS"/>
    <property type="match status" value="1"/>
</dbReference>
<dbReference type="PROSITE" id="PS00675">
    <property type="entry name" value="SIGMA54_INTERACT_1"/>
    <property type="match status" value="1"/>
</dbReference>
<dbReference type="SMART" id="SM00091">
    <property type="entry name" value="PAS"/>
    <property type="match status" value="1"/>
</dbReference>
<dbReference type="InterPro" id="IPR035965">
    <property type="entry name" value="PAS-like_dom_sf"/>
</dbReference>
<dbReference type="SUPFAM" id="SSF159800">
    <property type="entry name" value="PrpR receptor domain-like"/>
    <property type="match status" value="1"/>
</dbReference>
<dbReference type="Pfam" id="PF25601">
    <property type="entry name" value="AAA_lid_14"/>
    <property type="match status" value="1"/>
</dbReference>
<dbReference type="InterPro" id="IPR000014">
    <property type="entry name" value="PAS"/>
</dbReference>
<dbReference type="PROSITE" id="PS50112">
    <property type="entry name" value="PAS"/>
    <property type="match status" value="1"/>
</dbReference>
<dbReference type="Gene3D" id="3.40.50.2300">
    <property type="match status" value="1"/>
</dbReference>
<evidence type="ECO:0000259" key="6">
    <source>
        <dbReference type="PROSITE" id="PS50112"/>
    </source>
</evidence>
<dbReference type="InterPro" id="IPR003593">
    <property type="entry name" value="AAA+_ATPase"/>
</dbReference>
<dbReference type="SUPFAM" id="SSF52540">
    <property type="entry name" value="P-loop containing nucleoside triphosphate hydrolases"/>
    <property type="match status" value="1"/>
</dbReference>
<keyword evidence="4" id="KW-0804">Transcription</keyword>
<organism evidence="7 8">
    <name type="scientific">Oceanidesulfovibrio marinus</name>
    <dbReference type="NCBI Taxonomy" id="370038"/>
    <lineage>
        <taxon>Bacteria</taxon>
        <taxon>Pseudomonadati</taxon>
        <taxon>Thermodesulfobacteriota</taxon>
        <taxon>Desulfovibrionia</taxon>
        <taxon>Desulfovibrionales</taxon>
        <taxon>Desulfovibrionaceae</taxon>
        <taxon>Oceanidesulfovibrio</taxon>
    </lineage>
</organism>
<dbReference type="Gene3D" id="3.40.50.300">
    <property type="entry name" value="P-loop containing nucleotide triphosphate hydrolases"/>
    <property type="match status" value="1"/>
</dbReference>
<dbReference type="Proteomes" id="UP000503251">
    <property type="component" value="Chromosome"/>
</dbReference>
<feature type="domain" description="PAS" evidence="6">
    <location>
        <begin position="192"/>
        <end position="266"/>
    </location>
</feature>
<feature type="domain" description="Sigma-54 factor interaction" evidence="5">
    <location>
        <begin position="321"/>
        <end position="552"/>
    </location>
</feature>
<reference evidence="7 8" key="1">
    <citation type="submission" date="2019-04" db="EMBL/GenBank/DDBJ databases">
        <title>Isolation and culture of sulfate reducing bacteria from the cold seep of the South China Sea.</title>
        <authorList>
            <person name="Sun C."/>
            <person name="Liu R."/>
        </authorList>
    </citation>
    <scope>NUCLEOTIDE SEQUENCE [LARGE SCALE GENOMIC DNA]</scope>
    <source>
        <strain evidence="7 8">CS1</strain>
    </source>
</reference>
<protein>
    <submittedName>
        <fullName evidence="7">PAS domain S-box protein</fullName>
    </submittedName>
</protein>
<dbReference type="InterPro" id="IPR002078">
    <property type="entry name" value="Sigma_54_int"/>
</dbReference>
<keyword evidence="8" id="KW-1185">Reference proteome</keyword>
<dbReference type="InterPro" id="IPR010524">
    <property type="entry name" value="Sig_transdc_resp-reg_PrpR_N"/>
</dbReference>
<dbReference type="Gene3D" id="1.10.8.60">
    <property type="match status" value="1"/>
</dbReference>
<evidence type="ECO:0000256" key="4">
    <source>
        <dbReference type="ARBA" id="ARBA00023163"/>
    </source>
</evidence>
<dbReference type="Pfam" id="PF00158">
    <property type="entry name" value="Sigma54_activat"/>
    <property type="match status" value="1"/>
</dbReference>
<dbReference type="Pfam" id="PF06506">
    <property type="entry name" value="PrpR_N"/>
    <property type="match status" value="1"/>
</dbReference>
<dbReference type="SMART" id="SM00382">
    <property type="entry name" value="AAA"/>
    <property type="match status" value="1"/>
</dbReference>
<dbReference type="CDD" id="cd00009">
    <property type="entry name" value="AAA"/>
    <property type="match status" value="1"/>
</dbReference>
<dbReference type="PANTHER" id="PTHR32071">
    <property type="entry name" value="TRANSCRIPTIONAL REGULATORY PROTEIN"/>
    <property type="match status" value="1"/>
</dbReference>
<evidence type="ECO:0000256" key="1">
    <source>
        <dbReference type="ARBA" id="ARBA00022741"/>
    </source>
</evidence>
<evidence type="ECO:0000256" key="3">
    <source>
        <dbReference type="ARBA" id="ARBA00023015"/>
    </source>
</evidence>
<dbReference type="InterPro" id="IPR058031">
    <property type="entry name" value="AAA_lid_NorR"/>
</dbReference>